<dbReference type="GO" id="GO:0044774">
    <property type="term" value="P:mitotic DNA integrity checkpoint signaling"/>
    <property type="evidence" value="ECO:0007669"/>
    <property type="project" value="TreeGrafter"/>
</dbReference>
<sequence>MLAKSNERQEGLLHRLVKKFALFTVKILYQWFARFCVGNFDVKDDTHSGRPITEKSNEIMIKVERDKHVSIVEIVRQLGIDHKTVLNHLHKAGYKKKLDVWVLHELSVRNMMDRINICDTLLKRNEIEPFLKRMIIGDEKWITDNPTR</sequence>
<dbReference type="GO" id="GO:0006303">
    <property type="term" value="P:double-strand break repair via nonhomologous end joining"/>
    <property type="evidence" value="ECO:0007669"/>
    <property type="project" value="TreeGrafter"/>
</dbReference>
<dbReference type="InterPro" id="IPR052709">
    <property type="entry name" value="Transposase-MT_Hybrid"/>
</dbReference>
<dbReference type="GO" id="GO:0003697">
    <property type="term" value="F:single-stranded DNA binding"/>
    <property type="evidence" value="ECO:0007669"/>
    <property type="project" value="TreeGrafter"/>
</dbReference>
<dbReference type="Proteomes" id="UP000005205">
    <property type="component" value="Unassembled WGS sequence"/>
</dbReference>
<reference evidence="2" key="1">
    <citation type="journal article" date="2011" name="PLoS Genet.">
        <title>The genome sequence of the leaf-cutter ant Atta cephalotes reveals insights into its obligate symbiotic lifestyle.</title>
        <authorList>
            <person name="Suen G."/>
            <person name="Teiling C."/>
            <person name="Li L."/>
            <person name="Holt C."/>
            <person name="Abouheif E."/>
            <person name="Bornberg-Bauer E."/>
            <person name="Bouffard P."/>
            <person name="Caldera E.J."/>
            <person name="Cash E."/>
            <person name="Cavanaugh A."/>
            <person name="Denas O."/>
            <person name="Elhaik E."/>
            <person name="Fave M.J."/>
            <person name="Gadau J."/>
            <person name="Gibson J.D."/>
            <person name="Graur D."/>
            <person name="Grubbs K.J."/>
            <person name="Hagen D.E."/>
            <person name="Harkins T.T."/>
            <person name="Helmkampf M."/>
            <person name="Hu H."/>
            <person name="Johnson B.R."/>
            <person name="Kim J."/>
            <person name="Marsh S.E."/>
            <person name="Moeller J.A."/>
            <person name="Munoz-Torres M.C."/>
            <person name="Murphy M.C."/>
            <person name="Naughton M.C."/>
            <person name="Nigam S."/>
            <person name="Overson R."/>
            <person name="Rajakumar R."/>
            <person name="Reese J.T."/>
            <person name="Scott J.J."/>
            <person name="Smith C.R."/>
            <person name="Tao S."/>
            <person name="Tsutsui N.D."/>
            <person name="Viljakainen L."/>
            <person name="Wissler L."/>
            <person name="Yandell M.D."/>
            <person name="Zimmer F."/>
            <person name="Taylor J."/>
            <person name="Slater S.C."/>
            <person name="Clifton S.W."/>
            <person name="Warren W.C."/>
            <person name="Elsik C.G."/>
            <person name="Smith C.D."/>
            <person name="Weinstock G.M."/>
            <person name="Gerardo N.M."/>
            <person name="Currie C.R."/>
        </authorList>
    </citation>
    <scope>NUCLEOTIDE SEQUENCE [LARGE SCALE GENOMIC DNA]</scope>
</reference>
<name>A0A158NPX5_ATTCE</name>
<dbReference type="EnsemblMetazoa" id="XM_012204193.1">
    <property type="protein sequence ID" value="XP_012059583.1"/>
    <property type="gene ID" value="LOC105622780"/>
</dbReference>
<dbReference type="GO" id="GO:0044547">
    <property type="term" value="F:DNA topoisomerase binding"/>
    <property type="evidence" value="ECO:0007669"/>
    <property type="project" value="TreeGrafter"/>
</dbReference>
<dbReference type="EMBL" id="ADTU01022666">
    <property type="status" value="NOT_ANNOTATED_CDS"/>
    <property type="molecule type" value="Genomic_DNA"/>
</dbReference>
<evidence type="ECO:0000313" key="1">
    <source>
        <dbReference type="EnsemblMetazoa" id="XP_012059583.1"/>
    </source>
</evidence>
<dbReference type="GO" id="GO:0000793">
    <property type="term" value="C:condensed chromosome"/>
    <property type="evidence" value="ECO:0007669"/>
    <property type="project" value="TreeGrafter"/>
</dbReference>
<dbReference type="Gene3D" id="3.30.420.10">
    <property type="entry name" value="Ribonuclease H-like superfamily/Ribonuclease H"/>
    <property type="match status" value="1"/>
</dbReference>
<dbReference type="PANTHER" id="PTHR46060">
    <property type="entry name" value="MARINER MOS1 TRANSPOSASE-LIKE PROTEIN"/>
    <property type="match status" value="1"/>
</dbReference>
<proteinExistence type="predicted"/>
<evidence type="ECO:0008006" key="3">
    <source>
        <dbReference type="Google" id="ProtNLM"/>
    </source>
</evidence>
<reference evidence="1" key="2">
    <citation type="submission" date="2016-04" db="UniProtKB">
        <authorList>
            <consortium name="EnsemblMetazoa"/>
        </authorList>
    </citation>
    <scope>IDENTIFICATION</scope>
</reference>
<gene>
    <name evidence="1" type="primary">105622780</name>
</gene>
<dbReference type="AlphaFoldDB" id="A0A158NPX5"/>
<dbReference type="GO" id="GO:0000014">
    <property type="term" value="F:single-stranded DNA endodeoxyribonuclease activity"/>
    <property type="evidence" value="ECO:0007669"/>
    <property type="project" value="TreeGrafter"/>
</dbReference>
<dbReference type="GO" id="GO:0000729">
    <property type="term" value="P:DNA double-strand break processing"/>
    <property type="evidence" value="ECO:0007669"/>
    <property type="project" value="TreeGrafter"/>
</dbReference>
<dbReference type="GO" id="GO:0003690">
    <property type="term" value="F:double-stranded DNA binding"/>
    <property type="evidence" value="ECO:0007669"/>
    <property type="project" value="TreeGrafter"/>
</dbReference>
<dbReference type="PANTHER" id="PTHR46060:SF2">
    <property type="entry name" value="HISTONE-LYSINE N-METHYLTRANSFERASE SETMAR"/>
    <property type="match status" value="1"/>
</dbReference>
<dbReference type="OrthoDB" id="7551951at2759"/>
<dbReference type="GO" id="GO:0005634">
    <property type="term" value="C:nucleus"/>
    <property type="evidence" value="ECO:0007669"/>
    <property type="project" value="TreeGrafter"/>
</dbReference>
<dbReference type="GO" id="GO:0042800">
    <property type="term" value="F:histone H3K4 methyltransferase activity"/>
    <property type="evidence" value="ECO:0007669"/>
    <property type="project" value="TreeGrafter"/>
</dbReference>
<organism evidence="1 2">
    <name type="scientific">Atta cephalotes</name>
    <name type="common">Leafcutter ant</name>
    <dbReference type="NCBI Taxonomy" id="12957"/>
    <lineage>
        <taxon>Eukaryota</taxon>
        <taxon>Metazoa</taxon>
        <taxon>Ecdysozoa</taxon>
        <taxon>Arthropoda</taxon>
        <taxon>Hexapoda</taxon>
        <taxon>Insecta</taxon>
        <taxon>Pterygota</taxon>
        <taxon>Neoptera</taxon>
        <taxon>Endopterygota</taxon>
        <taxon>Hymenoptera</taxon>
        <taxon>Apocrita</taxon>
        <taxon>Aculeata</taxon>
        <taxon>Formicoidea</taxon>
        <taxon>Formicidae</taxon>
        <taxon>Myrmicinae</taxon>
        <taxon>Atta</taxon>
    </lineage>
</organism>
<dbReference type="GO" id="GO:0031297">
    <property type="term" value="P:replication fork processing"/>
    <property type="evidence" value="ECO:0007669"/>
    <property type="project" value="TreeGrafter"/>
</dbReference>
<dbReference type="STRING" id="12957.A0A158NPX5"/>
<dbReference type="GO" id="GO:0046975">
    <property type="term" value="F:histone H3K36 methyltransferase activity"/>
    <property type="evidence" value="ECO:0007669"/>
    <property type="project" value="TreeGrafter"/>
</dbReference>
<dbReference type="InterPro" id="IPR036397">
    <property type="entry name" value="RNaseH_sf"/>
</dbReference>
<dbReference type="GO" id="GO:0015074">
    <property type="term" value="P:DNA integration"/>
    <property type="evidence" value="ECO:0007669"/>
    <property type="project" value="TreeGrafter"/>
</dbReference>
<evidence type="ECO:0000313" key="2">
    <source>
        <dbReference type="Proteomes" id="UP000005205"/>
    </source>
</evidence>
<keyword evidence="2" id="KW-1185">Reference proteome</keyword>
<dbReference type="KEGG" id="acep:105622780"/>
<accession>A0A158NPX5</accession>
<dbReference type="GO" id="GO:0035861">
    <property type="term" value="C:site of double-strand break"/>
    <property type="evidence" value="ECO:0007669"/>
    <property type="project" value="TreeGrafter"/>
</dbReference>
<dbReference type="InParanoid" id="A0A158NPX5"/>
<protein>
    <recommendedName>
        <fullName evidence="3">Mos1 transposase HTH domain-containing protein</fullName>
    </recommendedName>
</protein>